<protein>
    <recommendedName>
        <fullName evidence="1">Stage 0 sporulation protein A homolog</fullName>
    </recommendedName>
</protein>
<dbReference type="SUPFAM" id="SSF52172">
    <property type="entry name" value="CheY-like"/>
    <property type="match status" value="1"/>
</dbReference>
<comment type="caution">
    <text evidence="6">The sequence shown here is derived from an EMBL/GenBank/DDBJ whole genome shotgun (WGS) entry which is preliminary data.</text>
</comment>
<reference evidence="6 7" key="1">
    <citation type="journal article" date="2017" name="Genome Med.">
        <title>A novel Ruminococcus gnavus clade enriched in inflammatory bowel disease patients.</title>
        <authorList>
            <person name="Hall A.B."/>
            <person name="Yassour M."/>
            <person name="Sauk J."/>
            <person name="Garner A."/>
            <person name="Jiang X."/>
            <person name="Arthur T."/>
            <person name="Lagoudas G.K."/>
            <person name="Vatanen T."/>
            <person name="Fornelos N."/>
            <person name="Wilson R."/>
            <person name="Bertha M."/>
            <person name="Cohen M."/>
            <person name="Garber J."/>
            <person name="Khalili H."/>
            <person name="Gevers D."/>
            <person name="Ananthakrishnan A.N."/>
            <person name="Kugathasan S."/>
            <person name="Lander E.S."/>
            <person name="Blainey P."/>
            <person name="Vlamakis H."/>
            <person name="Xavier R.J."/>
            <person name="Huttenhower C."/>
        </authorList>
    </citation>
    <scope>NUCLEOTIDE SEQUENCE [LARGE SCALE GENOMIC DNA]</scope>
    <source>
        <strain evidence="6 7">RJX1128</strain>
    </source>
</reference>
<feature type="modified residue" description="4-aspartylphosphate" evidence="3">
    <location>
        <position position="60"/>
    </location>
</feature>
<dbReference type="PROSITE" id="PS50930">
    <property type="entry name" value="HTH_LYTTR"/>
    <property type="match status" value="1"/>
</dbReference>
<dbReference type="EMBL" id="NIHW01000013">
    <property type="protein sequence ID" value="PLT87447.1"/>
    <property type="molecule type" value="Genomic_DNA"/>
</dbReference>
<dbReference type="Pfam" id="PF00072">
    <property type="entry name" value="Response_reg"/>
    <property type="match status" value="1"/>
</dbReference>
<dbReference type="Gene3D" id="2.40.50.1020">
    <property type="entry name" value="LytTr DNA-binding domain"/>
    <property type="match status" value="1"/>
</dbReference>
<accession>A0A2N5Q0N6</accession>
<evidence type="ECO:0000256" key="3">
    <source>
        <dbReference type="PROSITE-ProRule" id="PRU00169"/>
    </source>
</evidence>
<evidence type="ECO:0000259" key="5">
    <source>
        <dbReference type="PROSITE" id="PS50930"/>
    </source>
</evidence>
<dbReference type="InterPro" id="IPR011006">
    <property type="entry name" value="CheY-like_superfamily"/>
</dbReference>
<dbReference type="SMART" id="SM00850">
    <property type="entry name" value="LytTR"/>
    <property type="match status" value="1"/>
</dbReference>
<dbReference type="Gene3D" id="3.40.50.2300">
    <property type="match status" value="1"/>
</dbReference>
<proteinExistence type="predicted"/>
<dbReference type="SMART" id="SM00448">
    <property type="entry name" value="REC"/>
    <property type="match status" value="1"/>
</dbReference>
<dbReference type="InterPro" id="IPR001789">
    <property type="entry name" value="Sig_transdc_resp-reg_receiver"/>
</dbReference>
<dbReference type="PANTHER" id="PTHR37299">
    <property type="entry name" value="TRANSCRIPTIONAL REGULATOR-RELATED"/>
    <property type="match status" value="1"/>
</dbReference>
<dbReference type="GO" id="GO:0003677">
    <property type="term" value="F:DNA binding"/>
    <property type="evidence" value="ECO:0007669"/>
    <property type="project" value="InterPro"/>
</dbReference>
<evidence type="ECO:0000313" key="7">
    <source>
        <dbReference type="Proteomes" id="UP000234840"/>
    </source>
</evidence>
<sequence>MYKVCLCDDDAVFREQLKNKISRIATKHQLKLSILEFSSGQSMVFELENAGEDIDIFFVDVLMPGLTGIEAAQKLREWENRAQIVFFTSSKEHVFEAFDVMPLHYLIKQEASEEMVEKILLKAVAMAEKNRNQSFVYKVGHTVKRVCLKDIVYFEIKNRVVHMYCMDNRQEEFYQTMEKLGRELQDKNFVRVHRSYLVNLANIHSLETKQITCLNRMCVPMGEKYLEQVRKEYSRFILEETEIL</sequence>
<keyword evidence="3" id="KW-0597">Phosphoprotein</keyword>
<evidence type="ECO:0000259" key="4">
    <source>
        <dbReference type="PROSITE" id="PS50110"/>
    </source>
</evidence>
<dbReference type="Pfam" id="PF04397">
    <property type="entry name" value="LytTR"/>
    <property type="match status" value="1"/>
</dbReference>
<feature type="domain" description="Response regulatory" evidence="4">
    <location>
        <begin position="3"/>
        <end position="123"/>
    </location>
</feature>
<comment type="function">
    <text evidence="2">May play the central regulatory role in sporulation. It may be an element of the effector pathway responsible for the activation of sporulation genes in response to nutritional stress. Spo0A may act in concert with spo0H (a sigma factor) to control the expression of some genes that are critical to the sporulation process.</text>
</comment>
<dbReference type="InterPro" id="IPR007492">
    <property type="entry name" value="LytTR_DNA-bd_dom"/>
</dbReference>
<evidence type="ECO:0000256" key="1">
    <source>
        <dbReference type="ARBA" id="ARBA00018672"/>
    </source>
</evidence>
<dbReference type="GO" id="GO:0000156">
    <property type="term" value="F:phosphorelay response regulator activity"/>
    <property type="evidence" value="ECO:0007669"/>
    <property type="project" value="InterPro"/>
</dbReference>
<dbReference type="InterPro" id="IPR046947">
    <property type="entry name" value="LytR-like"/>
</dbReference>
<organism evidence="6 7">
    <name type="scientific">Mediterraneibacter gnavus</name>
    <name type="common">Ruminococcus gnavus</name>
    <dbReference type="NCBI Taxonomy" id="33038"/>
    <lineage>
        <taxon>Bacteria</taxon>
        <taxon>Bacillati</taxon>
        <taxon>Bacillota</taxon>
        <taxon>Clostridia</taxon>
        <taxon>Lachnospirales</taxon>
        <taxon>Lachnospiraceae</taxon>
        <taxon>Mediterraneibacter</taxon>
    </lineage>
</organism>
<dbReference type="RefSeq" id="WP_101882330.1">
    <property type="nucleotide sequence ID" value="NZ_JAAIMS010000032.1"/>
</dbReference>
<gene>
    <name evidence="6" type="ORF">CDL20_06810</name>
</gene>
<name>A0A2N5Q0N6_MEDGN</name>
<dbReference type="AlphaFoldDB" id="A0A2N5Q0N6"/>
<evidence type="ECO:0000256" key="2">
    <source>
        <dbReference type="ARBA" id="ARBA00024867"/>
    </source>
</evidence>
<feature type="domain" description="HTH LytTR-type" evidence="5">
    <location>
        <begin position="135"/>
        <end position="209"/>
    </location>
</feature>
<dbReference type="PROSITE" id="PS50110">
    <property type="entry name" value="RESPONSE_REGULATORY"/>
    <property type="match status" value="1"/>
</dbReference>
<dbReference type="PANTHER" id="PTHR37299:SF1">
    <property type="entry name" value="STAGE 0 SPORULATION PROTEIN A HOMOLOG"/>
    <property type="match status" value="1"/>
</dbReference>
<dbReference type="Proteomes" id="UP000234840">
    <property type="component" value="Unassembled WGS sequence"/>
</dbReference>
<evidence type="ECO:0000313" key="6">
    <source>
        <dbReference type="EMBL" id="PLT87447.1"/>
    </source>
</evidence>